<dbReference type="Gene3D" id="3.40.50.300">
    <property type="entry name" value="P-loop containing nucleotide triphosphate hydrolases"/>
    <property type="match status" value="1"/>
</dbReference>
<evidence type="ECO:0000313" key="20">
    <source>
        <dbReference type="Proteomes" id="UP000026915"/>
    </source>
</evidence>
<gene>
    <name evidence="19" type="ORF">TCM_021209</name>
</gene>
<keyword evidence="8" id="KW-0378">Hydrolase</keyword>
<evidence type="ECO:0000256" key="7">
    <source>
        <dbReference type="ARBA" id="ARBA00022741"/>
    </source>
</evidence>
<proteinExistence type="inferred from homology"/>
<evidence type="ECO:0000256" key="13">
    <source>
        <dbReference type="ARBA" id="ARBA00023134"/>
    </source>
</evidence>
<dbReference type="InterPro" id="IPR024283">
    <property type="entry name" value="TOC159_MAD"/>
</dbReference>
<evidence type="ECO:0000256" key="8">
    <source>
        <dbReference type="ARBA" id="ARBA00022801"/>
    </source>
</evidence>
<keyword evidence="10" id="KW-0460">Magnesium</keyword>
<keyword evidence="12" id="KW-1133">Transmembrane helix</keyword>
<organism evidence="19 20">
    <name type="scientific">Theobroma cacao</name>
    <name type="common">Cacao</name>
    <name type="synonym">Cocoa</name>
    <dbReference type="NCBI Taxonomy" id="3641"/>
    <lineage>
        <taxon>Eukaryota</taxon>
        <taxon>Viridiplantae</taxon>
        <taxon>Streptophyta</taxon>
        <taxon>Embryophyta</taxon>
        <taxon>Tracheophyta</taxon>
        <taxon>Spermatophyta</taxon>
        <taxon>Magnoliopsida</taxon>
        <taxon>eudicotyledons</taxon>
        <taxon>Gunneridae</taxon>
        <taxon>Pentapetalae</taxon>
        <taxon>rosids</taxon>
        <taxon>malvids</taxon>
        <taxon>Malvales</taxon>
        <taxon>Malvaceae</taxon>
        <taxon>Byttnerioideae</taxon>
        <taxon>Theobroma</taxon>
    </lineage>
</organism>
<evidence type="ECO:0000256" key="4">
    <source>
        <dbReference type="ARBA" id="ARBA00022640"/>
    </source>
</evidence>
<dbReference type="Proteomes" id="UP000026915">
    <property type="component" value="Chromosome 4"/>
</dbReference>
<evidence type="ECO:0000256" key="9">
    <source>
        <dbReference type="ARBA" id="ARBA00022805"/>
    </source>
</evidence>
<dbReference type="NCBIfam" id="TIGR00993">
    <property type="entry name" value="3a0901s04IAP86"/>
    <property type="match status" value="1"/>
</dbReference>
<keyword evidence="5" id="KW-0812">Transmembrane</keyword>
<evidence type="ECO:0000256" key="16">
    <source>
        <dbReference type="ARBA" id="ARBA00023775"/>
    </source>
</evidence>
<dbReference type="GO" id="GO:0005525">
    <property type="term" value="F:GTP binding"/>
    <property type="evidence" value="ECO:0007669"/>
    <property type="project" value="UniProtKB-KW"/>
</dbReference>
<evidence type="ECO:0000256" key="3">
    <source>
        <dbReference type="ARBA" id="ARBA00022528"/>
    </source>
</evidence>
<evidence type="ECO:0000256" key="1">
    <source>
        <dbReference type="ARBA" id="ARBA00001946"/>
    </source>
</evidence>
<dbReference type="eggNOG" id="ENOG502SMC8">
    <property type="taxonomic scope" value="Eukaryota"/>
</dbReference>
<dbReference type="FunFam" id="3.40.50.300:FF:000413">
    <property type="entry name" value="Translocase of chloroplast 120, chloroplastic"/>
    <property type="match status" value="1"/>
</dbReference>
<keyword evidence="9" id="KW-1002">Plastid outer membrane</keyword>
<sequence>MDSMPHVSFSTTEETPSSSAAATGSLLIRAPLTADSDSEYETNGHETASSVGGSSLNSFENNSELGSESEEFLSGEEFETASEKRDPDEETLEEENGIGESYKIYVANKDDDIDSLENSVEEEGESSGDVGLVGVSSSKPVVPIAQLSMDDEEFSEVLSEEEIVTEVEDGGFSGVVKVPGAVESSPRIKVALGVEEGEGEESLELRSSAFVNQYESSTLVKAEIENGGSKGSQKDVLVEISKLDEDVEHSAVKSIATENLDDESIESKHGDGHELEKKSFVVGNDANHSSQPVVKPVDKIIVSNVKELKVEETGAEAGEIMSCQGNERSHVDVIESGAVDQGSESKKLENRIVLGAELYELLAANRDESNDHDIMIANTGNVGLLKTTEGEQIGDELMSDTNTFKFAASISNLDHKVKPEAEDIAKHVSEKVLRSDEDVVQLIFGSSETTKHVTKEVEQGLTSTSPLKVDLEEELETSSQQIVMDSDEEVETEKEHELKELFNSAALAALLKTATGAESDGGGLTITSNGGSRVFSLEHPAHSGSSLHSSKVDPPSNMANVISKDSISGEEKKRFEKLQLIRVKFLRLVERLGHSPTDPMVAQVLYRLALALGSLFNQEFTLESAKRAAMQLEAEGKDDLDFSLNIVVLGKTGVGKSASINSILCEQKSGTDAFEAATSAVKEIVGTVDGVKIRIFDTPGLRSPVTGEATNRKLLASVKRFVRKFPPDVVLYVDRLDTHDRDLTDLLLLKSLTDSLGSSIWQNAIVTLTHAASASPDGPLGEPLSYEVFVAQRSHVVHRAISQAVGDMRLMNPSMMHPVALVENHPSCQRDRNGESLLPNGQRWRSQLLLLCYSVKILSEASSLSKPQAPFDHRKLFGIRLRSPPLPYLLSSLLQSRSHLKLPTNQGGDDLDLDIELGDSTNSDEEDYDEYDQLPPFKPLRKSQVKKLSKEQRKAYCEEYDYRVKLLQKKQWREEVKRMREIKKKGKDGDNNFGYVGDDGDIEEGDNPATVPVPLPDMVLPPSFDGDNPTYRYRFLDSTSELLMRPVLDSQVWDHDIGYDGVSLERSLVIAGCFPGAIAGQISKDKKEFSIHLDSSVCAKHGENKSTMAGFDIQTVGKQLAYIFRGETKFRNFKINQTTAGLSVTFLGENAATGLKIEDQIAVRKHLVLAGSAGAMKSQGETAYGANMEIRLKGKDFPLEQNQTTLGLSLVKWRRDLGLMANLQSQFSIGRSSSMAVRVGLNNKRSGQITLKVSSSEQLQIALASVLPIAATIFRMIYPGSDRSWL</sequence>
<dbReference type="Pfam" id="PF11886">
    <property type="entry name" value="TOC159_MAD"/>
    <property type="match status" value="1"/>
</dbReference>
<keyword evidence="2" id="KW-0813">Transport</keyword>
<dbReference type="PANTHER" id="PTHR10903">
    <property type="entry name" value="GTPASE, IMAP FAMILY MEMBER-RELATED"/>
    <property type="match status" value="1"/>
</dbReference>
<reference evidence="19 20" key="1">
    <citation type="journal article" date="2013" name="Genome Biol.">
        <title>The genome sequence of the most widely cultivated cacao type and its use to identify candidate genes regulating pod color.</title>
        <authorList>
            <person name="Motamayor J.C."/>
            <person name="Mockaitis K."/>
            <person name="Schmutz J."/>
            <person name="Haiminen N."/>
            <person name="Iii D.L."/>
            <person name="Cornejo O."/>
            <person name="Findley S.D."/>
            <person name="Zheng P."/>
            <person name="Utro F."/>
            <person name="Royaert S."/>
            <person name="Saski C."/>
            <person name="Jenkins J."/>
            <person name="Podicheti R."/>
            <person name="Zhao M."/>
            <person name="Scheffler B.E."/>
            <person name="Stack J.C."/>
            <person name="Feltus F.A."/>
            <person name="Mustiga G.M."/>
            <person name="Amores F."/>
            <person name="Phillips W."/>
            <person name="Marelli J.P."/>
            <person name="May G.D."/>
            <person name="Shapiro H."/>
            <person name="Ma J."/>
            <person name="Bustamante C.D."/>
            <person name="Schnell R.J."/>
            <person name="Main D."/>
            <person name="Gilbert D."/>
            <person name="Parida L."/>
            <person name="Kuhn D.N."/>
        </authorList>
    </citation>
    <scope>NUCLEOTIDE SEQUENCE [LARGE SCALE GENOMIC DNA]</scope>
    <source>
        <strain evidence="20">cv. Matina 1-6</strain>
    </source>
</reference>
<dbReference type="InterPro" id="IPR045058">
    <property type="entry name" value="GIMA/IAN/Toc"/>
</dbReference>
<evidence type="ECO:0000256" key="15">
    <source>
        <dbReference type="ARBA" id="ARBA00023766"/>
    </source>
</evidence>
<comment type="subcellular location">
    <subcellularLocation>
        <location evidence="15">Plastid</location>
        <location evidence="15">Chloroplast outer membrane</location>
        <topology evidence="15">Single-pass membrane protein</topology>
    </subcellularLocation>
</comment>
<dbReference type="GO" id="GO:0009707">
    <property type="term" value="C:chloroplast outer membrane"/>
    <property type="evidence" value="ECO:0000318"/>
    <property type="project" value="GO_Central"/>
</dbReference>
<dbReference type="InterPro" id="IPR027417">
    <property type="entry name" value="P-loop_NTPase"/>
</dbReference>
<protein>
    <submittedName>
        <fullName evidence="19">Translocon at the outer envelope membrane of chloroplasts 159, putative</fullName>
    </submittedName>
</protein>
<dbReference type="EMBL" id="CM001882">
    <property type="protein sequence ID" value="EOY06514.1"/>
    <property type="molecule type" value="Genomic_DNA"/>
</dbReference>
<keyword evidence="13" id="KW-0342">GTP-binding</keyword>
<keyword evidence="6" id="KW-0479">Metal-binding</keyword>
<dbReference type="GO" id="GO:0003924">
    <property type="term" value="F:GTPase activity"/>
    <property type="evidence" value="ECO:0000318"/>
    <property type="project" value="GO_Central"/>
</dbReference>
<feature type="compositionally biased region" description="Low complexity" evidence="17">
    <location>
        <begin position="53"/>
        <end position="66"/>
    </location>
</feature>
<dbReference type="OMA" id="PEIHNAD"/>
<feature type="compositionally biased region" description="Acidic residues" evidence="17">
    <location>
        <begin position="88"/>
        <end position="97"/>
    </location>
</feature>
<dbReference type="Gramene" id="EOY06514">
    <property type="protein sequence ID" value="EOY06514"/>
    <property type="gene ID" value="TCM_021209"/>
</dbReference>
<feature type="region of interest" description="Disordered" evidence="17">
    <location>
        <begin position="1"/>
        <end position="104"/>
    </location>
</feature>
<comment type="similarity">
    <text evidence="16">Belongs to the TRAFAC class TrmE-Era-EngA-EngB-Septin-like GTPase superfamily. AIG1/Toc34/Toc159-like paraseptin GTPase family. TOC159 subfamily.</text>
</comment>
<dbReference type="HOGENOM" id="CLU_003856_1_0_1"/>
<feature type="compositionally biased region" description="Low complexity" evidence="17">
    <location>
        <begin position="10"/>
        <end position="23"/>
    </location>
</feature>
<dbReference type="GO" id="GO:0045037">
    <property type="term" value="P:protein import into chloroplast stroma"/>
    <property type="evidence" value="ECO:0000318"/>
    <property type="project" value="GO_Central"/>
</dbReference>
<comment type="cofactor">
    <cofactor evidence="1">
        <name>Mg(2+)</name>
        <dbReference type="ChEBI" id="CHEBI:18420"/>
    </cofactor>
</comment>
<keyword evidence="20" id="KW-1185">Reference proteome</keyword>
<keyword evidence="7" id="KW-0547">Nucleotide-binding</keyword>
<dbReference type="InParanoid" id="A0A061EW66"/>
<evidence type="ECO:0000256" key="11">
    <source>
        <dbReference type="ARBA" id="ARBA00022927"/>
    </source>
</evidence>
<accession>A0A061EW66</accession>
<dbReference type="STRING" id="3641.A0A061EW66"/>
<evidence type="ECO:0000256" key="2">
    <source>
        <dbReference type="ARBA" id="ARBA00022448"/>
    </source>
</evidence>
<keyword evidence="11" id="KW-0653">Protein transport</keyword>
<dbReference type="GO" id="GO:0046872">
    <property type="term" value="F:metal ion binding"/>
    <property type="evidence" value="ECO:0007669"/>
    <property type="project" value="UniProtKB-KW"/>
</dbReference>
<dbReference type="PANTHER" id="PTHR10903:SF127">
    <property type="entry name" value="TRANSLOCASE OF CHLOROPLAST 159, CHLOROPLASTIC-LIKE"/>
    <property type="match status" value="1"/>
</dbReference>
<dbReference type="InterPro" id="IPR006703">
    <property type="entry name" value="G_AIG1"/>
</dbReference>
<dbReference type="Pfam" id="PF04548">
    <property type="entry name" value="AIG1"/>
    <property type="match status" value="1"/>
</dbReference>
<dbReference type="GO" id="GO:0045036">
    <property type="term" value="P:protein targeting to chloroplast"/>
    <property type="evidence" value="ECO:0000318"/>
    <property type="project" value="GO_Central"/>
</dbReference>
<evidence type="ECO:0000313" key="19">
    <source>
        <dbReference type="EMBL" id="EOY06514.1"/>
    </source>
</evidence>
<evidence type="ECO:0000256" key="14">
    <source>
        <dbReference type="ARBA" id="ARBA00023136"/>
    </source>
</evidence>
<feature type="domain" description="AIG1-type G" evidence="18">
    <location>
        <begin position="641"/>
        <end position="880"/>
    </location>
</feature>
<name>A0A061EW66_THECC</name>
<dbReference type="SUPFAM" id="SSF52540">
    <property type="entry name" value="P-loop containing nucleoside triphosphate hydrolases"/>
    <property type="match status" value="1"/>
</dbReference>
<evidence type="ECO:0000259" key="18">
    <source>
        <dbReference type="PROSITE" id="PS51720"/>
    </source>
</evidence>
<feature type="compositionally biased region" description="Acidic residues" evidence="17">
    <location>
        <begin position="67"/>
        <end position="80"/>
    </location>
</feature>
<evidence type="ECO:0000256" key="6">
    <source>
        <dbReference type="ARBA" id="ARBA00022723"/>
    </source>
</evidence>
<dbReference type="PROSITE" id="PS51720">
    <property type="entry name" value="G_AIG1"/>
    <property type="match status" value="1"/>
</dbReference>
<keyword evidence="4" id="KW-0934">Plastid</keyword>
<evidence type="ECO:0000256" key="10">
    <source>
        <dbReference type="ARBA" id="ARBA00022842"/>
    </source>
</evidence>
<dbReference type="InterPro" id="IPR005690">
    <property type="entry name" value="Toc86_159"/>
</dbReference>
<evidence type="ECO:0000256" key="5">
    <source>
        <dbReference type="ARBA" id="ARBA00022692"/>
    </source>
</evidence>
<keyword evidence="14" id="KW-0472">Membrane</keyword>
<keyword evidence="3" id="KW-0150">Chloroplast</keyword>
<evidence type="ECO:0000256" key="12">
    <source>
        <dbReference type="ARBA" id="ARBA00022989"/>
    </source>
</evidence>
<evidence type="ECO:0000256" key="17">
    <source>
        <dbReference type="SAM" id="MobiDB-lite"/>
    </source>
</evidence>